<evidence type="ECO:0000313" key="2">
    <source>
        <dbReference type="Proteomes" id="UP000543804"/>
    </source>
</evidence>
<name>A0A848B388_9FIRM</name>
<dbReference type="RefSeq" id="WP_019542752.1">
    <property type="nucleotide sequence ID" value="NZ_JABAFA010000009.1"/>
</dbReference>
<accession>A0A848B388</accession>
<sequence length="167" mass="17984">MAGTSSTTPELLQEGAGLLKQELLLGTEALQAAQQLRALLRERTPGQAMPEALGQLERVLGQLTQLSRRLDDFLARTGAARLTAFFTAQPPSQLRTGALALLARATSQQRALRRELAGAQALLAQGKAFADFHVNIMNQTVASDTYTKPGGESPELLRGRKMFDANV</sequence>
<gene>
    <name evidence="1" type="ORF">HF878_04365</name>
</gene>
<protein>
    <recommendedName>
        <fullName evidence="3">Flagellar protein FlgN</fullName>
    </recommendedName>
</protein>
<reference evidence="1 2" key="1">
    <citation type="submission" date="2020-04" db="EMBL/GenBank/DDBJ databases">
        <authorList>
            <person name="Hitch T.C.A."/>
            <person name="Wylensek D."/>
            <person name="Clavel T."/>
        </authorList>
    </citation>
    <scope>NUCLEOTIDE SEQUENCE [LARGE SCALE GENOMIC DNA]</scope>
    <source>
        <strain evidence="1 2">PG-130-P53-12</strain>
    </source>
</reference>
<proteinExistence type="predicted"/>
<organism evidence="1 2">
    <name type="scientific">Selenomonas bovis</name>
    <dbReference type="NCBI Taxonomy" id="416586"/>
    <lineage>
        <taxon>Bacteria</taxon>
        <taxon>Bacillati</taxon>
        <taxon>Bacillota</taxon>
        <taxon>Negativicutes</taxon>
        <taxon>Selenomonadales</taxon>
        <taxon>Selenomonadaceae</taxon>
        <taxon>Selenomonas</taxon>
    </lineage>
</organism>
<comment type="caution">
    <text evidence="1">The sequence shown here is derived from an EMBL/GenBank/DDBJ whole genome shotgun (WGS) entry which is preliminary data.</text>
</comment>
<evidence type="ECO:0000313" key="1">
    <source>
        <dbReference type="EMBL" id="NMD98719.1"/>
    </source>
</evidence>
<evidence type="ECO:0008006" key="3">
    <source>
        <dbReference type="Google" id="ProtNLM"/>
    </source>
</evidence>
<dbReference type="AlphaFoldDB" id="A0A848B388"/>
<keyword evidence="2" id="KW-1185">Reference proteome</keyword>
<dbReference type="EMBL" id="JABAFA010000009">
    <property type="protein sequence ID" value="NMD98719.1"/>
    <property type="molecule type" value="Genomic_DNA"/>
</dbReference>
<dbReference type="Proteomes" id="UP000543804">
    <property type="component" value="Unassembled WGS sequence"/>
</dbReference>